<proteinExistence type="predicted"/>
<gene>
    <name evidence="1" type="ORF">JOC94_002373</name>
</gene>
<keyword evidence="2" id="KW-1185">Reference proteome</keyword>
<dbReference type="Proteomes" id="UP000823485">
    <property type="component" value="Unassembled WGS sequence"/>
</dbReference>
<organism evidence="1 2">
    <name type="scientific">Siminovitchia thermophila</name>
    <dbReference type="NCBI Taxonomy" id="1245522"/>
    <lineage>
        <taxon>Bacteria</taxon>
        <taxon>Bacillati</taxon>
        <taxon>Bacillota</taxon>
        <taxon>Bacilli</taxon>
        <taxon>Bacillales</taxon>
        <taxon>Bacillaceae</taxon>
        <taxon>Siminovitchia</taxon>
    </lineage>
</organism>
<protein>
    <submittedName>
        <fullName evidence="1">Zn finger protein HypA/HybF involved in hydrogenase expression</fullName>
    </submittedName>
</protein>
<evidence type="ECO:0000313" key="1">
    <source>
        <dbReference type="EMBL" id="MBM7715386.1"/>
    </source>
</evidence>
<dbReference type="EMBL" id="JAFBFH010000014">
    <property type="protein sequence ID" value="MBM7715386.1"/>
    <property type="molecule type" value="Genomic_DNA"/>
</dbReference>
<dbReference type="RefSeq" id="WP_185830588.1">
    <property type="nucleotide sequence ID" value="NZ_JAFBFH010000014.1"/>
</dbReference>
<evidence type="ECO:0000313" key="2">
    <source>
        <dbReference type="Proteomes" id="UP000823485"/>
    </source>
</evidence>
<reference evidence="1 2" key="1">
    <citation type="submission" date="2021-01" db="EMBL/GenBank/DDBJ databases">
        <title>Genomic Encyclopedia of Type Strains, Phase IV (KMG-IV): sequencing the most valuable type-strain genomes for metagenomic binning, comparative biology and taxonomic classification.</title>
        <authorList>
            <person name="Goeker M."/>
        </authorList>
    </citation>
    <scope>NUCLEOTIDE SEQUENCE [LARGE SCALE GENOMIC DNA]</scope>
    <source>
        <strain evidence="1 2">DSM 105453</strain>
    </source>
</reference>
<accession>A0ABS2R6W3</accession>
<name>A0ABS2R6W3_9BACI</name>
<comment type="caution">
    <text evidence="1">The sequence shown here is derived from an EMBL/GenBank/DDBJ whole genome shotgun (WGS) entry which is preliminary data.</text>
</comment>
<sequence>MRVITVTCDSCDKESFVKEDDFALFCPFCGSRSNIYYKPETWVLKSEKLKEVDFRAEE</sequence>